<dbReference type="EMBL" id="AP023368">
    <property type="protein sequence ID" value="BCJ98580.1"/>
    <property type="molecule type" value="Genomic_DNA"/>
</dbReference>
<dbReference type="InterPro" id="IPR009057">
    <property type="entry name" value="Homeodomain-like_sf"/>
</dbReference>
<dbReference type="SMART" id="SM00342">
    <property type="entry name" value="HTH_ARAC"/>
    <property type="match status" value="1"/>
</dbReference>
<dbReference type="InterPro" id="IPR018060">
    <property type="entry name" value="HTH_AraC"/>
</dbReference>
<keyword evidence="3" id="KW-0804">Transcription</keyword>
<evidence type="ECO:0000256" key="1">
    <source>
        <dbReference type="ARBA" id="ARBA00023015"/>
    </source>
</evidence>
<dbReference type="PANTHER" id="PTHR43280">
    <property type="entry name" value="ARAC-FAMILY TRANSCRIPTIONAL REGULATOR"/>
    <property type="match status" value="1"/>
</dbReference>
<evidence type="ECO:0000313" key="6">
    <source>
        <dbReference type="Proteomes" id="UP000515703"/>
    </source>
</evidence>
<keyword evidence="1" id="KW-0805">Transcription regulation</keyword>
<dbReference type="PANTHER" id="PTHR43280:SF28">
    <property type="entry name" value="HTH-TYPE TRANSCRIPTIONAL ACTIVATOR RHAS"/>
    <property type="match status" value="1"/>
</dbReference>
<evidence type="ECO:0000256" key="2">
    <source>
        <dbReference type="ARBA" id="ARBA00023125"/>
    </source>
</evidence>
<proteinExistence type="predicted"/>
<keyword evidence="6" id="KW-1185">Reference proteome</keyword>
<dbReference type="KEGG" id="acht:bsdcttw_16210"/>
<feature type="domain" description="HTH araC/xylS-type" evidence="4">
    <location>
        <begin position="132"/>
        <end position="230"/>
    </location>
</feature>
<keyword evidence="2" id="KW-0238">DNA-binding</keyword>
<sequence length="233" mass="27070">MSRREAEKALKQMLMSSYNHYSRTYEHKIITAFFQGSNAQLPDLTKYEFPLAPQPLRSMKNNMICMVAVICRYAADFGADDERCYALSDYYINKIETGTDIKNWDDFSTEILNHFVELVHTGREEKYTLPVRRAIRYINQHLYDPCSLRDVAVAIKLTPSYLSALFKSETGMTLTHYVRDNKIKEAKSMLQEDGYSISEVADMLGFDSVSYFSKVFRIINNCSPQEFIRGYRC</sequence>
<evidence type="ECO:0000256" key="3">
    <source>
        <dbReference type="ARBA" id="ARBA00023163"/>
    </source>
</evidence>
<organism evidence="5 6">
    <name type="scientific">Anaerocolumna chitinilytica</name>
    <dbReference type="NCBI Taxonomy" id="1727145"/>
    <lineage>
        <taxon>Bacteria</taxon>
        <taxon>Bacillati</taxon>
        <taxon>Bacillota</taxon>
        <taxon>Clostridia</taxon>
        <taxon>Lachnospirales</taxon>
        <taxon>Lachnospiraceae</taxon>
        <taxon>Anaerocolumna</taxon>
    </lineage>
</organism>
<accession>A0A7I8DJP8</accession>
<gene>
    <name evidence="5" type="ORF">bsdcttw_16210</name>
</gene>
<dbReference type="PROSITE" id="PS01124">
    <property type="entry name" value="HTH_ARAC_FAMILY_2"/>
    <property type="match status" value="1"/>
</dbReference>
<evidence type="ECO:0000259" key="4">
    <source>
        <dbReference type="PROSITE" id="PS01124"/>
    </source>
</evidence>
<evidence type="ECO:0000313" key="5">
    <source>
        <dbReference type="EMBL" id="BCJ98580.1"/>
    </source>
</evidence>
<dbReference type="AlphaFoldDB" id="A0A7I8DJP8"/>
<dbReference type="Proteomes" id="UP000515703">
    <property type="component" value="Chromosome"/>
</dbReference>
<dbReference type="SUPFAM" id="SSF46689">
    <property type="entry name" value="Homeodomain-like"/>
    <property type="match status" value="2"/>
</dbReference>
<dbReference type="Gene3D" id="1.10.10.60">
    <property type="entry name" value="Homeodomain-like"/>
    <property type="match status" value="2"/>
</dbReference>
<dbReference type="GO" id="GO:0003700">
    <property type="term" value="F:DNA-binding transcription factor activity"/>
    <property type="evidence" value="ECO:0007669"/>
    <property type="project" value="InterPro"/>
</dbReference>
<reference evidence="5 6" key="2">
    <citation type="submission" date="2020-08" db="EMBL/GenBank/DDBJ databases">
        <authorList>
            <person name="Ueki A."/>
            <person name="Tonouchi A."/>
        </authorList>
    </citation>
    <scope>NUCLEOTIDE SEQUENCE [LARGE SCALE GENOMIC DNA]</scope>
    <source>
        <strain evidence="5 6">CTTW</strain>
    </source>
</reference>
<dbReference type="Pfam" id="PF12833">
    <property type="entry name" value="HTH_18"/>
    <property type="match status" value="1"/>
</dbReference>
<dbReference type="RefSeq" id="WP_185258899.1">
    <property type="nucleotide sequence ID" value="NZ_AP023368.1"/>
</dbReference>
<name>A0A7I8DJP8_9FIRM</name>
<reference evidence="5 6" key="1">
    <citation type="submission" date="2020-08" db="EMBL/GenBank/DDBJ databases">
        <title>Draft genome sequencing of an Anaerocolumna strain isolated from anoxic soil subjected to BSD treatment.</title>
        <authorList>
            <person name="Uek A."/>
            <person name="Tonouchi A."/>
        </authorList>
    </citation>
    <scope>NUCLEOTIDE SEQUENCE [LARGE SCALE GENOMIC DNA]</scope>
    <source>
        <strain evidence="5 6">CTTW</strain>
    </source>
</reference>
<dbReference type="GO" id="GO:0043565">
    <property type="term" value="F:sequence-specific DNA binding"/>
    <property type="evidence" value="ECO:0007669"/>
    <property type="project" value="InterPro"/>
</dbReference>
<protein>
    <recommendedName>
        <fullName evidence="4">HTH araC/xylS-type domain-containing protein</fullName>
    </recommendedName>
</protein>